<reference evidence="1" key="1">
    <citation type="submission" date="2022-08" db="EMBL/GenBank/DDBJ databases">
        <authorList>
            <person name="Deng Y."/>
            <person name="Han X.-F."/>
            <person name="Zhang Y.-Q."/>
        </authorList>
    </citation>
    <scope>NUCLEOTIDE SEQUENCE</scope>
    <source>
        <strain evidence="1">CPCC 203386</strain>
    </source>
</reference>
<protein>
    <submittedName>
        <fullName evidence="1">Uncharacterized protein</fullName>
    </submittedName>
</protein>
<dbReference type="Proteomes" id="UP001165586">
    <property type="component" value="Unassembled WGS sequence"/>
</dbReference>
<gene>
    <name evidence="1" type="ORF">N1032_26300</name>
</gene>
<dbReference type="RefSeq" id="WP_259543590.1">
    <property type="nucleotide sequence ID" value="NZ_JANLCJ010000534.1"/>
</dbReference>
<proteinExistence type="predicted"/>
<evidence type="ECO:0000313" key="1">
    <source>
        <dbReference type="EMBL" id="MCS5737245.1"/>
    </source>
</evidence>
<evidence type="ECO:0000313" key="2">
    <source>
        <dbReference type="Proteomes" id="UP001165586"/>
    </source>
</evidence>
<accession>A0ABT2HBA6</accession>
<organism evidence="1 2">
    <name type="scientific">Herbiconiux daphne</name>
    <dbReference type="NCBI Taxonomy" id="2970914"/>
    <lineage>
        <taxon>Bacteria</taxon>
        <taxon>Bacillati</taxon>
        <taxon>Actinomycetota</taxon>
        <taxon>Actinomycetes</taxon>
        <taxon>Micrococcales</taxon>
        <taxon>Microbacteriaceae</taxon>
        <taxon>Herbiconiux</taxon>
    </lineage>
</organism>
<keyword evidence="2" id="KW-1185">Reference proteome</keyword>
<name>A0ABT2HBA6_9MICO</name>
<dbReference type="EMBL" id="JANLCJ010000534">
    <property type="protein sequence ID" value="MCS5737245.1"/>
    <property type="molecule type" value="Genomic_DNA"/>
</dbReference>
<sequence length="186" mass="20466">MYDYGQFILGLIQLPFSLDPSYILQPESIRLATLDSKVMAPVVSTDKPRVDLGSIYTPRDTDTFLDYQNTTALLHLPRTEAINIGTEYVIGETITVEYIIDAYTGRATINIGSSKIGGDIIVSKEVDLGVNIPYTTLITTRSAENTSITLGGDNHVTTPYIEIVRYDAVLANGFWTVPVPDEDTLD</sequence>
<feature type="non-terminal residue" evidence="1">
    <location>
        <position position="186"/>
    </location>
</feature>
<comment type="caution">
    <text evidence="1">The sequence shown here is derived from an EMBL/GenBank/DDBJ whole genome shotgun (WGS) entry which is preliminary data.</text>
</comment>